<organism evidence="8 9">
    <name type="scientific">Candidatus Cryptobacteroides faecipullorum</name>
    <dbReference type="NCBI Taxonomy" id="2840764"/>
    <lineage>
        <taxon>Bacteria</taxon>
        <taxon>Pseudomonadati</taxon>
        <taxon>Bacteroidota</taxon>
        <taxon>Bacteroidia</taxon>
        <taxon>Bacteroidales</taxon>
        <taxon>Candidatus Cryptobacteroides</taxon>
    </lineage>
</organism>
<accession>A0A9D9NBE8</accession>
<comment type="caution">
    <text evidence="8">The sequence shown here is derived from an EMBL/GenBank/DDBJ whole genome shotgun (WGS) entry which is preliminary data.</text>
</comment>
<keyword evidence="6 7" id="KW-0720">Serine protease</keyword>
<dbReference type="GO" id="GO:0043171">
    <property type="term" value="P:peptide catabolic process"/>
    <property type="evidence" value="ECO:0007669"/>
    <property type="project" value="UniProtKB-UniRule"/>
</dbReference>
<sequence length="745" mass="85418">MKRRYLLIIPALLFMCLQAKADEGMWMINAIDQALEKKMQERGLKLRADEIYNADAPGTTLSDAVVSLEFGCTGSMISDKGLMITNHHCAYSDVYGLSTDEHNYLEDGYWAMTSDQEVPIEGKKVYFLKKVLDVTEEAEGMLAEAKAGGQTLGSRKLGYLIEKKYKAQTGLDAWFSSMWAGSRYYVALYEVYSDVRLVATPPVSVAAFGGDIDNWEWPQHKCDFALYRIYTAPDGSPADYSPENIPLRPEKKLRISLDGYAPGDFAMVIGFPGITHRYSSSYAVDFKERVSLPVSNRLRADQMAIISSWMDRDPSVRLKYSDYYFSLSNVQEMNEGEVQCYGRFNVVEEKTELEKRLCKWIASDPEREAAWGDMLSLTSRKYSAVEQVQRNLVYYRETLVRGTRFARIVPRLNVLKNDVLKSRGIRPHRTIDPGDPDSAEVRCCREYRFRGIGYDAVRSNLLKEYDGIDMRVEKDLLEYALKVFYENVDTIWTGPYQKWLGEKFLNAEGVCDYAAMTDWLWEGSFLTDPSRLEKFVSEEHTIEEYQKDPVYRFFQDIGVREFNDALNEIEGEPDLQDLSREYTHALYRMNLSEGIPQYPDANSTMRITYGTVGPVEPYDGVICSWQSTTAGILEKYDPDRYEYILHKDWKNLLEERKWDGWWKNASMPVDFLTDNDITGGNSGSPVLNAFGELIGLAFDGNKESLASDSFYTPGYNKCVCVDIRFVLWTLDEYAGMHRIIEELGF</sequence>
<dbReference type="PANTHER" id="PTHR38469">
    <property type="entry name" value="PERIPLASMIC PEPTIDASE SUBFAMILY S1B"/>
    <property type="match status" value="1"/>
</dbReference>
<dbReference type="EC" id="3.4.14.-" evidence="7"/>
<evidence type="ECO:0000313" key="8">
    <source>
        <dbReference type="EMBL" id="MBO8467074.1"/>
    </source>
</evidence>
<dbReference type="InterPro" id="IPR043504">
    <property type="entry name" value="Peptidase_S1_PA_chymotrypsin"/>
</dbReference>
<comment type="similarity">
    <text evidence="1 7">Belongs to the peptidase S46 family.</text>
</comment>
<evidence type="ECO:0000256" key="4">
    <source>
        <dbReference type="ARBA" id="ARBA00022729"/>
    </source>
</evidence>
<dbReference type="InterPro" id="IPR019500">
    <property type="entry name" value="Pep_S46"/>
</dbReference>
<dbReference type="GO" id="GO:0006508">
    <property type="term" value="P:proteolysis"/>
    <property type="evidence" value="ECO:0007669"/>
    <property type="project" value="UniProtKB-KW"/>
</dbReference>
<comment type="function">
    <text evidence="7">Catalyzes the removal of dipeptides from the N-terminus of oligopeptides.</text>
</comment>
<name>A0A9D9NBE8_9BACT</name>
<dbReference type="GO" id="GO:0008239">
    <property type="term" value="F:dipeptidyl-peptidase activity"/>
    <property type="evidence" value="ECO:0007669"/>
    <property type="project" value="UniProtKB-UniRule"/>
</dbReference>
<gene>
    <name evidence="8" type="ORF">IAB99_04835</name>
</gene>
<keyword evidence="4 7" id="KW-0732">Signal</keyword>
<evidence type="ECO:0000256" key="7">
    <source>
        <dbReference type="RuleBase" id="RU366067"/>
    </source>
</evidence>
<dbReference type="EMBL" id="JADIMH010000026">
    <property type="protein sequence ID" value="MBO8467074.1"/>
    <property type="molecule type" value="Genomic_DNA"/>
</dbReference>
<dbReference type="GO" id="GO:0070009">
    <property type="term" value="F:serine-type aminopeptidase activity"/>
    <property type="evidence" value="ECO:0007669"/>
    <property type="project" value="UniProtKB-UniRule"/>
</dbReference>
<keyword evidence="3 7" id="KW-0645">Protease</keyword>
<evidence type="ECO:0000256" key="3">
    <source>
        <dbReference type="ARBA" id="ARBA00022670"/>
    </source>
</evidence>
<feature type="chain" id="PRO_5039763088" description="Dipeptidyl-peptidase" evidence="7">
    <location>
        <begin position="22"/>
        <end position="745"/>
    </location>
</feature>
<evidence type="ECO:0000256" key="1">
    <source>
        <dbReference type="ARBA" id="ARBA00010491"/>
    </source>
</evidence>
<dbReference type="PANTHER" id="PTHR38469:SF1">
    <property type="entry name" value="PERIPLASMIC PEPTIDASE SUBFAMILY S1B"/>
    <property type="match status" value="1"/>
</dbReference>
<dbReference type="AlphaFoldDB" id="A0A9D9NBE8"/>
<reference evidence="8" key="1">
    <citation type="submission" date="2020-10" db="EMBL/GenBank/DDBJ databases">
        <authorList>
            <person name="Gilroy R."/>
        </authorList>
    </citation>
    <scope>NUCLEOTIDE SEQUENCE</scope>
    <source>
        <strain evidence="8">B1-15692</strain>
    </source>
</reference>
<protein>
    <recommendedName>
        <fullName evidence="7">Dipeptidyl-peptidase</fullName>
        <ecNumber evidence="7">3.4.14.-</ecNumber>
    </recommendedName>
</protein>
<dbReference type="Proteomes" id="UP000823660">
    <property type="component" value="Unassembled WGS sequence"/>
</dbReference>
<keyword evidence="5 7" id="KW-0378">Hydrolase</keyword>
<proteinExistence type="inferred from homology"/>
<evidence type="ECO:0000256" key="5">
    <source>
        <dbReference type="ARBA" id="ARBA00022801"/>
    </source>
</evidence>
<dbReference type="Pfam" id="PF10459">
    <property type="entry name" value="Peptidase_S46"/>
    <property type="match status" value="1"/>
</dbReference>
<evidence type="ECO:0000256" key="2">
    <source>
        <dbReference type="ARBA" id="ARBA00022438"/>
    </source>
</evidence>
<evidence type="ECO:0000313" key="9">
    <source>
        <dbReference type="Proteomes" id="UP000823660"/>
    </source>
</evidence>
<keyword evidence="2 7" id="KW-0031">Aminopeptidase</keyword>
<reference evidence="8" key="2">
    <citation type="journal article" date="2021" name="PeerJ">
        <title>Extensive microbial diversity within the chicken gut microbiome revealed by metagenomics and culture.</title>
        <authorList>
            <person name="Gilroy R."/>
            <person name="Ravi A."/>
            <person name="Getino M."/>
            <person name="Pursley I."/>
            <person name="Horton D.L."/>
            <person name="Alikhan N.F."/>
            <person name="Baker D."/>
            <person name="Gharbi K."/>
            <person name="Hall N."/>
            <person name="Watson M."/>
            <person name="Adriaenssens E.M."/>
            <person name="Foster-Nyarko E."/>
            <person name="Jarju S."/>
            <person name="Secka A."/>
            <person name="Antonio M."/>
            <person name="Oren A."/>
            <person name="Chaudhuri R.R."/>
            <person name="La Ragione R."/>
            <person name="Hildebrand F."/>
            <person name="Pallen M.J."/>
        </authorList>
    </citation>
    <scope>NUCLEOTIDE SEQUENCE</scope>
    <source>
        <strain evidence="8">B1-15692</strain>
    </source>
</reference>
<feature type="signal peptide" evidence="7">
    <location>
        <begin position="1"/>
        <end position="21"/>
    </location>
</feature>
<dbReference type="InterPro" id="IPR009003">
    <property type="entry name" value="Peptidase_S1_PA"/>
</dbReference>
<dbReference type="Gene3D" id="2.40.10.10">
    <property type="entry name" value="Trypsin-like serine proteases"/>
    <property type="match status" value="1"/>
</dbReference>
<dbReference type="SUPFAM" id="SSF50494">
    <property type="entry name" value="Trypsin-like serine proteases"/>
    <property type="match status" value="1"/>
</dbReference>
<evidence type="ECO:0000256" key="6">
    <source>
        <dbReference type="ARBA" id="ARBA00022825"/>
    </source>
</evidence>